<proteinExistence type="inferred from homology"/>
<organism evidence="5 6">
    <name type="scientific">Artemia franciscana</name>
    <name type="common">Brine shrimp</name>
    <name type="synonym">Artemia sanfranciscana</name>
    <dbReference type="NCBI Taxonomy" id="6661"/>
    <lineage>
        <taxon>Eukaryota</taxon>
        <taxon>Metazoa</taxon>
        <taxon>Ecdysozoa</taxon>
        <taxon>Arthropoda</taxon>
        <taxon>Crustacea</taxon>
        <taxon>Branchiopoda</taxon>
        <taxon>Anostraca</taxon>
        <taxon>Artemiidae</taxon>
        <taxon>Artemia</taxon>
    </lineage>
</organism>
<dbReference type="AlphaFoldDB" id="A0AA88LEW3"/>
<evidence type="ECO:0000313" key="6">
    <source>
        <dbReference type="Proteomes" id="UP001187531"/>
    </source>
</evidence>
<dbReference type="InterPro" id="IPR040079">
    <property type="entry name" value="Glutathione_S-Trfase"/>
</dbReference>
<evidence type="ECO:0000313" key="5">
    <source>
        <dbReference type="EMBL" id="KAK2727977.1"/>
    </source>
</evidence>
<dbReference type="SFLD" id="SFLDG01180">
    <property type="entry name" value="SUF1"/>
    <property type="match status" value="1"/>
</dbReference>
<dbReference type="PANTHER" id="PTHR12289:SF41">
    <property type="entry name" value="FAILED AXON CONNECTIONS-RELATED"/>
    <property type="match status" value="1"/>
</dbReference>
<sequence length="389" mass="44818">MSTQDKVEPINIDESKDEKLELIKNEEPVGNQEEKMEKETEKPEEAKSPTKTKPAKPVLLKSAVFKEPYETDVVYLYQFSRTPVIPSPSAYCLKVETWLRICGIKYENVDHKMRYRSIYGQLPFIELNGEQIADSAVIINKLGEKFGKNLDEELTSEQKALAHSAASMLENHLHWVDTWWRGRYPDQMLAGYKIDPKHFSGTKLPAPLVNFVAKFTLGRKLSKKARAIGIGVQKPEEIIESGKTDLDQLHFLLGEKCFFFGSQPTLVDVVVFSNIAQFVVVDKDVAHPFRDYIHQNCQNLLKHFERIKERYYPDWEEMCKTLDMNTHLPKPAPVENKEEGPEPSEVETADKEKELTEEPEPVTEKESKDQETEKDNKDMEKVDEGKEKE</sequence>
<dbReference type="Proteomes" id="UP001187531">
    <property type="component" value="Unassembled WGS sequence"/>
</dbReference>
<evidence type="ECO:0000256" key="1">
    <source>
        <dbReference type="ARBA" id="ARBA00006475"/>
    </source>
</evidence>
<feature type="region of interest" description="Disordered" evidence="2">
    <location>
        <begin position="326"/>
        <end position="389"/>
    </location>
</feature>
<dbReference type="SFLD" id="SFLDS00019">
    <property type="entry name" value="Glutathione_Transferase_(cytos"/>
    <property type="match status" value="1"/>
</dbReference>
<comment type="similarity">
    <text evidence="1">Belongs to the FAX family.</text>
</comment>
<keyword evidence="6" id="KW-1185">Reference proteome</keyword>
<dbReference type="InterPro" id="IPR036282">
    <property type="entry name" value="Glutathione-S-Trfase_C_sf"/>
</dbReference>
<feature type="compositionally biased region" description="Basic and acidic residues" evidence="2">
    <location>
        <begin position="348"/>
        <end position="389"/>
    </location>
</feature>
<dbReference type="SUPFAM" id="SSF47616">
    <property type="entry name" value="GST C-terminal domain-like"/>
    <property type="match status" value="1"/>
</dbReference>
<dbReference type="SUPFAM" id="SSF52833">
    <property type="entry name" value="Thioredoxin-like"/>
    <property type="match status" value="1"/>
</dbReference>
<comment type="caution">
    <text evidence="5">The sequence shown here is derived from an EMBL/GenBank/DDBJ whole genome shotgun (WGS) entry which is preliminary data.</text>
</comment>
<dbReference type="Pfam" id="PF17171">
    <property type="entry name" value="GST_C_6"/>
    <property type="match status" value="1"/>
</dbReference>
<dbReference type="PANTHER" id="PTHR12289">
    <property type="entry name" value="METAXIN RELATED"/>
    <property type="match status" value="1"/>
</dbReference>
<dbReference type="InterPro" id="IPR012336">
    <property type="entry name" value="Thioredoxin-like_fold"/>
</dbReference>
<dbReference type="SFLD" id="SFLDG01200">
    <property type="entry name" value="SUF1.1"/>
    <property type="match status" value="1"/>
</dbReference>
<reference evidence="5" key="1">
    <citation type="submission" date="2023-07" db="EMBL/GenBank/DDBJ databases">
        <title>Chromosome-level genome assembly of Artemia franciscana.</title>
        <authorList>
            <person name="Jo E."/>
        </authorList>
    </citation>
    <scope>NUCLEOTIDE SEQUENCE</scope>
    <source>
        <tissue evidence="5">Whole body</tissue>
    </source>
</reference>
<dbReference type="Pfam" id="PF17172">
    <property type="entry name" value="GST_N_4"/>
    <property type="match status" value="1"/>
</dbReference>
<evidence type="ECO:0000259" key="4">
    <source>
        <dbReference type="Pfam" id="PF17172"/>
    </source>
</evidence>
<dbReference type="Gene3D" id="3.40.30.10">
    <property type="entry name" value="Glutaredoxin"/>
    <property type="match status" value="1"/>
</dbReference>
<feature type="region of interest" description="Disordered" evidence="2">
    <location>
        <begin position="1"/>
        <end position="54"/>
    </location>
</feature>
<dbReference type="CDD" id="cd03080">
    <property type="entry name" value="GST_N_Metaxin_like"/>
    <property type="match status" value="1"/>
</dbReference>
<protein>
    <recommendedName>
        <fullName evidence="7">Failed axon connections protein</fullName>
    </recommendedName>
</protein>
<evidence type="ECO:0000259" key="3">
    <source>
        <dbReference type="Pfam" id="PF17171"/>
    </source>
</evidence>
<name>A0AA88LEW3_ARTSF</name>
<dbReference type="EMBL" id="JAVRJZ010000001">
    <property type="protein sequence ID" value="KAK2727977.1"/>
    <property type="molecule type" value="Genomic_DNA"/>
</dbReference>
<evidence type="ECO:0000256" key="2">
    <source>
        <dbReference type="SAM" id="MobiDB-lite"/>
    </source>
</evidence>
<dbReference type="InterPro" id="IPR026928">
    <property type="entry name" value="FAX/IsoI-like"/>
</dbReference>
<dbReference type="Gene3D" id="1.20.1050.10">
    <property type="match status" value="1"/>
</dbReference>
<feature type="domain" description="Thioredoxin-like fold" evidence="4">
    <location>
        <begin position="91"/>
        <end position="179"/>
    </location>
</feature>
<feature type="domain" description="Metaxin glutathione S-transferase" evidence="3">
    <location>
        <begin position="243"/>
        <end position="307"/>
    </location>
</feature>
<accession>A0AA88LEW3</accession>
<dbReference type="InterPro" id="IPR036249">
    <property type="entry name" value="Thioredoxin-like_sf"/>
</dbReference>
<dbReference type="GO" id="GO:0005737">
    <property type="term" value="C:cytoplasm"/>
    <property type="evidence" value="ECO:0007669"/>
    <property type="project" value="TreeGrafter"/>
</dbReference>
<dbReference type="InterPro" id="IPR050931">
    <property type="entry name" value="Mito_Protein_Transport_Metaxin"/>
</dbReference>
<dbReference type="InterPro" id="IPR033468">
    <property type="entry name" value="Metaxin_GST"/>
</dbReference>
<evidence type="ECO:0008006" key="7">
    <source>
        <dbReference type="Google" id="ProtNLM"/>
    </source>
</evidence>
<feature type="compositionally biased region" description="Basic and acidic residues" evidence="2">
    <location>
        <begin position="1"/>
        <end position="48"/>
    </location>
</feature>
<dbReference type="CDD" id="cd03193">
    <property type="entry name" value="GST_C_Metaxin"/>
    <property type="match status" value="1"/>
</dbReference>
<gene>
    <name evidence="5" type="ORF">QYM36_008451</name>
</gene>